<keyword evidence="3" id="KW-1185">Reference proteome</keyword>
<name>A0AAU9IRA2_9CILI</name>
<accession>A0AAU9IRA2</accession>
<comment type="caution">
    <text evidence="2">The sequence shown here is derived from an EMBL/GenBank/DDBJ whole genome shotgun (WGS) entry which is preliminary data.</text>
</comment>
<proteinExistence type="predicted"/>
<dbReference type="GO" id="GO:0008757">
    <property type="term" value="F:S-adenosylmethionine-dependent methyltransferase activity"/>
    <property type="evidence" value="ECO:0007669"/>
    <property type="project" value="InterPro"/>
</dbReference>
<evidence type="ECO:0000259" key="1">
    <source>
        <dbReference type="Pfam" id="PF08241"/>
    </source>
</evidence>
<evidence type="ECO:0000313" key="3">
    <source>
        <dbReference type="Proteomes" id="UP001162131"/>
    </source>
</evidence>
<dbReference type="AlphaFoldDB" id="A0AAU9IRA2"/>
<evidence type="ECO:0000313" key="2">
    <source>
        <dbReference type="EMBL" id="CAG9315683.1"/>
    </source>
</evidence>
<dbReference type="Gene3D" id="3.40.50.150">
    <property type="entry name" value="Vaccinia Virus protein VP39"/>
    <property type="match status" value="1"/>
</dbReference>
<organism evidence="2 3">
    <name type="scientific">Blepharisma stoltei</name>
    <dbReference type="NCBI Taxonomy" id="1481888"/>
    <lineage>
        <taxon>Eukaryota</taxon>
        <taxon>Sar</taxon>
        <taxon>Alveolata</taxon>
        <taxon>Ciliophora</taxon>
        <taxon>Postciliodesmatophora</taxon>
        <taxon>Heterotrichea</taxon>
        <taxon>Heterotrichida</taxon>
        <taxon>Blepharismidae</taxon>
        <taxon>Blepharisma</taxon>
    </lineage>
</organism>
<gene>
    <name evidence="2" type="ORF">BSTOLATCC_MIC14433</name>
</gene>
<dbReference type="CDD" id="cd02440">
    <property type="entry name" value="AdoMet_MTases"/>
    <property type="match status" value="1"/>
</dbReference>
<dbReference type="SUPFAM" id="SSF53335">
    <property type="entry name" value="S-adenosyl-L-methionine-dependent methyltransferases"/>
    <property type="match status" value="1"/>
</dbReference>
<dbReference type="PANTHER" id="PTHR43861">
    <property type="entry name" value="TRANS-ACONITATE 2-METHYLTRANSFERASE-RELATED"/>
    <property type="match status" value="1"/>
</dbReference>
<dbReference type="InterPro" id="IPR029063">
    <property type="entry name" value="SAM-dependent_MTases_sf"/>
</dbReference>
<dbReference type="PANTHER" id="PTHR43861:SF6">
    <property type="entry name" value="METHYLTRANSFERASE TYPE 11"/>
    <property type="match status" value="1"/>
</dbReference>
<dbReference type="Proteomes" id="UP001162131">
    <property type="component" value="Unassembled WGS sequence"/>
</dbReference>
<protein>
    <recommendedName>
        <fullName evidence="1">Methyltransferase type 11 domain-containing protein</fullName>
    </recommendedName>
</protein>
<dbReference type="InterPro" id="IPR013216">
    <property type="entry name" value="Methyltransf_11"/>
</dbReference>
<sequence>MLASRYASRLIPSFPRAKFSTNLQKYENIEKYWNANAEWYEKHQTQCSSDIYRSMIPFLHLDKAKNVLEVGASNGIGAEIMLQHAAPDTKFTLVEVSQKLIDLAKAKNLPRSEILKINSDELPFPGEKFDRYVSLATIEELENPHRVVREAYRLVAPNGGILGISVLGRRSSSTYTMIFERIRHKFGIENQIRLRRELSNPGTLKGMLKTAGFKRVITFYEQYHFPTTDVNKLKNIFLEEPGINALVKAGKKAEVEQAVIEELNSVIQVEETALNYEALLVMAYK</sequence>
<dbReference type="EMBL" id="CAJZBQ010000014">
    <property type="protein sequence ID" value="CAG9315683.1"/>
    <property type="molecule type" value="Genomic_DNA"/>
</dbReference>
<reference evidence="2" key="1">
    <citation type="submission" date="2021-09" db="EMBL/GenBank/DDBJ databases">
        <authorList>
            <consortium name="AG Swart"/>
            <person name="Singh M."/>
            <person name="Singh A."/>
            <person name="Seah K."/>
            <person name="Emmerich C."/>
        </authorList>
    </citation>
    <scope>NUCLEOTIDE SEQUENCE</scope>
    <source>
        <strain evidence="2">ATCC30299</strain>
    </source>
</reference>
<feature type="domain" description="Methyltransferase type 11" evidence="1">
    <location>
        <begin position="68"/>
        <end position="160"/>
    </location>
</feature>
<dbReference type="Pfam" id="PF08241">
    <property type="entry name" value="Methyltransf_11"/>
    <property type="match status" value="1"/>
</dbReference>